<protein>
    <submittedName>
        <fullName evidence="1">Uncharacterized protein</fullName>
    </submittedName>
</protein>
<gene>
    <name evidence="1" type="ORF">SAMN05443661_1232</name>
</gene>
<name>A0A1I3QK28_9EURY</name>
<evidence type="ECO:0000313" key="1">
    <source>
        <dbReference type="EMBL" id="SFJ33909.1"/>
    </source>
</evidence>
<sequence length="30" mass="3312">MAIIPPNQTAVNPAIRFTRMFVNSDMMASS</sequence>
<dbReference type="EMBL" id="FORO01000023">
    <property type="protein sequence ID" value="SFJ33909.1"/>
    <property type="molecule type" value="Genomic_DNA"/>
</dbReference>
<accession>A0A1I3QK28</accession>
<evidence type="ECO:0000313" key="2">
    <source>
        <dbReference type="Proteomes" id="UP000182829"/>
    </source>
</evidence>
<proteinExistence type="predicted"/>
<dbReference type="AlphaFoldDB" id="A0A1I3QK28"/>
<reference evidence="1 2" key="1">
    <citation type="submission" date="2016-10" db="EMBL/GenBank/DDBJ databases">
        <authorList>
            <person name="de Groot N.N."/>
        </authorList>
    </citation>
    <scope>NUCLEOTIDE SEQUENCE [LARGE SCALE GENOMIC DNA]</scope>
    <source>
        <strain evidence="1 2">SP2</strain>
    </source>
</reference>
<dbReference type="Proteomes" id="UP000182829">
    <property type="component" value="Unassembled WGS sequence"/>
</dbReference>
<organism evidence="1 2">
    <name type="scientific">Natronobacterium gregoryi</name>
    <dbReference type="NCBI Taxonomy" id="44930"/>
    <lineage>
        <taxon>Archaea</taxon>
        <taxon>Methanobacteriati</taxon>
        <taxon>Methanobacteriota</taxon>
        <taxon>Stenosarchaea group</taxon>
        <taxon>Halobacteria</taxon>
        <taxon>Halobacteriales</taxon>
        <taxon>Natrialbaceae</taxon>
        <taxon>Natronobacterium</taxon>
    </lineage>
</organism>